<dbReference type="STRING" id="3916.A0A1S3UZM5"/>
<evidence type="ECO:0000313" key="1">
    <source>
        <dbReference type="Proteomes" id="UP000087766"/>
    </source>
</evidence>
<reference evidence="2" key="2">
    <citation type="submission" date="2025-08" db="UniProtKB">
        <authorList>
            <consortium name="RefSeq"/>
        </authorList>
    </citation>
    <scope>IDENTIFICATION</scope>
    <source>
        <tissue evidence="2">Leaf</tissue>
    </source>
</reference>
<keyword evidence="1" id="KW-1185">Reference proteome</keyword>
<evidence type="ECO:0000313" key="2">
    <source>
        <dbReference type="RefSeq" id="XP_014511392.1"/>
    </source>
</evidence>
<gene>
    <name evidence="2" type="primary">LOC106770080</name>
</gene>
<dbReference type="Proteomes" id="UP000087766">
    <property type="component" value="Chromosome 8"/>
</dbReference>
<dbReference type="KEGG" id="vra:106770080"/>
<dbReference type="GeneID" id="106770080"/>
<accession>A0A1S3UZM5</accession>
<dbReference type="PANTHER" id="PTHR11439">
    <property type="entry name" value="GAG-POL-RELATED RETROTRANSPOSON"/>
    <property type="match status" value="1"/>
</dbReference>
<reference evidence="1" key="1">
    <citation type="journal article" date="2014" name="Nat. Commun.">
        <title>Genome sequence of mungbean and insights into evolution within Vigna species.</title>
        <authorList>
            <person name="Kang Y.J."/>
            <person name="Kim S.K."/>
            <person name="Kim M.Y."/>
            <person name="Lestari P."/>
            <person name="Kim K.H."/>
            <person name="Ha B.K."/>
            <person name="Jun T.H."/>
            <person name="Hwang W.J."/>
            <person name="Lee T."/>
            <person name="Lee J."/>
            <person name="Shim S."/>
            <person name="Yoon M.Y."/>
            <person name="Jang Y.E."/>
            <person name="Han K.S."/>
            <person name="Taeprayoon P."/>
            <person name="Yoon N."/>
            <person name="Somta P."/>
            <person name="Tanya P."/>
            <person name="Kim K.S."/>
            <person name="Gwag J.G."/>
            <person name="Moon J.K."/>
            <person name="Lee Y.H."/>
            <person name="Park B.S."/>
            <person name="Bombarely A."/>
            <person name="Doyle J.J."/>
            <person name="Jackson S.A."/>
            <person name="Schafleitner R."/>
            <person name="Srinives P."/>
            <person name="Varshney R.K."/>
            <person name="Lee S.H."/>
        </authorList>
    </citation>
    <scope>NUCLEOTIDE SEQUENCE [LARGE SCALE GENOMIC DNA]</scope>
    <source>
        <strain evidence="1">cv. VC1973A</strain>
    </source>
</reference>
<protein>
    <submittedName>
        <fullName evidence="2">Uncharacterized protein LOC106770080</fullName>
    </submittedName>
</protein>
<name>A0A1S3UZM5_VIGRR</name>
<organism evidence="1 2">
    <name type="scientific">Vigna radiata var. radiata</name>
    <name type="common">Mung bean</name>
    <name type="synonym">Phaseolus aureus</name>
    <dbReference type="NCBI Taxonomy" id="3916"/>
    <lineage>
        <taxon>Eukaryota</taxon>
        <taxon>Viridiplantae</taxon>
        <taxon>Streptophyta</taxon>
        <taxon>Embryophyta</taxon>
        <taxon>Tracheophyta</taxon>
        <taxon>Spermatophyta</taxon>
        <taxon>Magnoliopsida</taxon>
        <taxon>eudicotyledons</taxon>
        <taxon>Gunneridae</taxon>
        <taxon>Pentapetalae</taxon>
        <taxon>rosids</taxon>
        <taxon>fabids</taxon>
        <taxon>Fabales</taxon>
        <taxon>Fabaceae</taxon>
        <taxon>Papilionoideae</taxon>
        <taxon>50 kb inversion clade</taxon>
        <taxon>NPAAA clade</taxon>
        <taxon>indigoferoid/millettioid clade</taxon>
        <taxon>Phaseoleae</taxon>
        <taxon>Vigna</taxon>
    </lineage>
</organism>
<dbReference type="AlphaFoldDB" id="A0A1S3UZM5"/>
<dbReference type="PANTHER" id="PTHR11439:SF498">
    <property type="entry name" value="DNAK FAMILY PROTEIN"/>
    <property type="match status" value="1"/>
</dbReference>
<proteinExistence type="predicted"/>
<sequence>MGNLSYFLGFEVACNSAGIHLSQRKYVLDLLHETKMLVVAFVSTPMNFLTKVSFKGDQHVDPTVFHRLIRRLVYLTNTHPDITYVVHRLSQYVASPTQTHHQVAFHILHYIKNTYGQDIFLKATSNITLKAYRDFDWVGCPDFRKSTIGYIVYLEDSPISWKSKKQPTISRSSFEVEYSVLAQTVCEIQCLLNSLANFVFLFPTLLPSFATITLPLK</sequence>
<dbReference type="RefSeq" id="XP_014511392.1">
    <property type="nucleotide sequence ID" value="XM_014655906.1"/>
</dbReference>
<dbReference type="OrthoDB" id="414945at2759"/>
<dbReference type="CDD" id="cd09272">
    <property type="entry name" value="RNase_HI_RT_Ty1"/>
    <property type="match status" value="1"/>
</dbReference>